<protein>
    <submittedName>
        <fullName evidence="2">ImmA/IrrE family metallo-endopeptidase</fullName>
    </submittedName>
</protein>
<feature type="domain" description="IrrE N-terminal-like" evidence="1">
    <location>
        <begin position="51"/>
        <end position="153"/>
    </location>
</feature>
<sequence>MNETDVQDQARAFVASVDSTNIQNDLSAYVKKAEAKLRKEELSDGESGFTVTKANGQHVITVNSLESEERQRFTVCHEIAHIVLKLPSLHDELPSWSYAKRDINEVTCDIFAAELLMPYKMWKDKVPKEEPSITVIEYMAAEFKTSFPAAASRYANLADIPCAFVTMERGMVRYAARSTSLRRALAWIPPKTPIPAGSVAHRLRAAGITHIETDEVAQDVWFENWEKGVDLYEMARHYHRFDTTVALLWFPEEDLPEVEVDRFGVRVVDHSGLQELTGELPWPGNKKRR</sequence>
<evidence type="ECO:0000313" key="2">
    <source>
        <dbReference type="EMBL" id="MFC3110091.1"/>
    </source>
</evidence>
<dbReference type="Gene3D" id="1.10.10.2910">
    <property type="match status" value="1"/>
</dbReference>
<gene>
    <name evidence="2" type="ORF">ACFOFO_19355</name>
</gene>
<dbReference type="PANTHER" id="PTHR43236:SF2">
    <property type="entry name" value="BLL0069 PROTEIN"/>
    <property type="match status" value="1"/>
</dbReference>
<dbReference type="Proteomes" id="UP001595530">
    <property type="component" value="Unassembled WGS sequence"/>
</dbReference>
<keyword evidence="3" id="KW-1185">Reference proteome</keyword>
<organism evidence="2 3">
    <name type="scientific">Undibacterium arcticum</name>
    <dbReference type="NCBI Taxonomy" id="1762892"/>
    <lineage>
        <taxon>Bacteria</taxon>
        <taxon>Pseudomonadati</taxon>
        <taxon>Pseudomonadota</taxon>
        <taxon>Betaproteobacteria</taxon>
        <taxon>Burkholderiales</taxon>
        <taxon>Oxalobacteraceae</taxon>
        <taxon>Undibacterium</taxon>
    </lineage>
</organism>
<dbReference type="InterPro" id="IPR052345">
    <property type="entry name" value="Rad_response_metalloprotease"/>
</dbReference>
<dbReference type="PANTHER" id="PTHR43236">
    <property type="entry name" value="ANTITOXIN HIGA1"/>
    <property type="match status" value="1"/>
</dbReference>
<name>A0ABV7F728_9BURK</name>
<dbReference type="Pfam" id="PF06114">
    <property type="entry name" value="Peptidase_M78"/>
    <property type="match status" value="1"/>
</dbReference>
<evidence type="ECO:0000313" key="3">
    <source>
        <dbReference type="Proteomes" id="UP001595530"/>
    </source>
</evidence>
<reference evidence="3" key="1">
    <citation type="journal article" date="2019" name="Int. J. Syst. Evol. Microbiol.">
        <title>The Global Catalogue of Microorganisms (GCM) 10K type strain sequencing project: providing services to taxonomists for standard genome sequencing and annotation.</title>
        <authorList>
            <consortium name="The Broad Institute Genomics Platform"/>
            <consortium name="The Broad Institute Genome Sequencing Center for Infectious Disease"/>
            <person name="Wu L."/>
            <person name="Ma J."/>
        </authorList>
    </citation>
    <scope>NUCLEOTIDE SEQUENCE [LARGE SCALE GENOMIC DNA]</scope>
    <source>
        <strain evidence="3">KCTC 42986</strain>
    </source>
</reference>
<dbReference type="InterPro" id="IPR010359">
    <property type="entry name" value="IrrE_HExxH"/>
</dbReference>
<accession>A0ABV7F728</accession>
<proteinExistence type="predicted"/>
<evidence type="ECO:0000259" key="1">
    <source>
        <dbReference type="Pfam" id="PF06114"/>
    </source>
</evidence>
<dbReference type="EMBL" id="JBHRTP010000068">
    <property type="protein sequence ID" value="MFC3110091.1"/>
    <property type="molecule type" value="Genomic_DNA"/>
</dbReference>
<comment type="caution">
    <text evidence="2">The sequence shown here is derived from an EMBL/GenBank/DDBJ whole genome shotgun (WGS) entry which is preliminary data.</text>
</comment>
<dbReference type="RefSeq" id="WP_390329400.1">
    <property type="nucleotide sequence ID" value="NZ_JBHRTP010000068.1"/>
</dbReference>